<name>A0ACC2X5A4_9TREE</name>
<dbReference type="EMBL" id="JASBWV010000027">
    <property type="protein sequence ID" value="KAJ9118836.1"/>
    <property type="molecule type" value="Genomic_DNA"/>
</dbReference>
<organism evidence="1 2">
    <name type="scientific">Naganishia onofrii</name>
    <dbReference type="NCBI Taxonomy" id="1851511"/>
    <lineage>
        <taxon>Eukaryota</taxon>
        <taxon>Fungi</taxon>
        <taxon>Dikarya</taxon>
        <taxon>Basidiomycota</taxon>
        <taxon>Agaricomycotina</taxon>
        <taxon>Tremellomycetes</taxon>
        <taxon>Filobasidiales</taxon>
        <taxon>Filobasidiaceae</taxon>
        <taxon>Naganishia</taxon>
    </lineage>
</organism>
<protein>
    <submittedName>
        <fullName evidence="1">Uncharacterized protein</fullName>
    </submittedName>
</protein>
<comment type="caution">
    <text evidence="1">The sequence shown here is derived from an EMBL/GenBank/DDBJ whole genome shotgun (WGS) entry which is preliminary data.</text>
</comment>
<gene>
    <name evidence="1" type="ORF">QFC24_006035</name>
</gene>
<reference evidence="1" key="1">
    <citation type="submission" date="2023-04" db="EMBL/GenBank/DDBJ databases">
        <title>Draft Genome sequencing of Naganishia species isolated from polar environments using Oxford Nanopore Technology.</title>
        <authorList>
            <person name="Leo P."/>
            <person name="Venkateswaran K."/>
        </authorList>
    </citation>
    <scope>NUCLEOTIDE SEQUENCE</scope>
    <source>
        <strain evidence="1">DBVPG 5303</strain>
    </source>
</reference>
<dbReference type="Proteomes" id="UP001234202">
    <property type="component" value="Unassembled WGS sequence"/>
</dbReference>
<sequence>MLCFYLSQPTTTREFSRDLANNDSERSREMSSEMENDSDDDGNNSYKARNSPITAETLQMDERMLRNASNHFTKALDTDKDAHGLEDTQQEDDGYLRPIRNEEALGRKVSNHGTAKVAQTFLDKIDSLLREHASDEEDDYEPEYRNMKPDDQAGDQEKSVEQDGDGDEVSTQPEEEPRRSTLSPPNTPSTVADPLPNDAGDGADYAQESMLTRIRSTNDSRRSRPPQSPRDDLSDGTGSVYSEMSIG</sequence>
<proteinExistence type="predicted"/>
<accession>A0ACC2X5A4</accession>
<keyword evidence="2" id="KW-1185">Reference proteome</keyword>
<evidence type="ECO:0000313" key="1">
    <source>
        <dbReference type="EMBL" id="KAJ9118836.1"/>
    </source>
</evidence>
<evidence type="ECO:0000313" key="2">
    <source>
        <dbReference type="Proteomes" id="UP001234202"/>
    </source>
</evidence>